<accession>A0A3B3QIL8</accession>
<organism evidence="13 14">
    <name type="scientific">Paramormyrops kingsleyae</name>
    <dbReference type="NCBI Taxonomy" id="1676925"/>
    <lineage>
        <taxon>Eukaryota</taxon>
        <taxon>Metazoa</taxon>
        <taxon>Chordata</taxon>
        <taxon>Craniata</taxon>
        <taxon>Vertebrata</taxon>
        <taxon>Euteleostomi</taxon>
        <taxon>Actinopterygii</taxon>
        <taxon>Neopterygii</taxon>
        <taxon>Teleostei</taxon>
        <taxon>Osteoglossocephala</taxon>
        <taxon>Osteoglossomorpha</taxon>
        <taxon>Osteoglossiformes</taxon>
        <taxon>Mormyridae</taxon>
        <taxon>Paramormyrops</taxon>
    </lineage>
</organism>
<keyword evidence="8 11" id="KW-0966">Cell projection</keyword>
<dbReference type="GO" id="GO:0005634">
    <property type="term" value="C:nucleus"/>
    <property type="evidence" value="ECO:0007669"/>
    <property type="project" value="TreeGrafter"/>
</dbReference>
<keyword evidence="7" id="KW-0206">Cytoskeleton</keyword>
<evidence type="ECO:0000256" key="9">
    <source>
        <dbReference type="ARBA" id="ARBA00045224"/>
    </source>
</evidence>
<keyword evidence="14" id="KW-1185">Reference proteome</keyword>
<dbReference type="PANTHER" id="PTHR19960">
    <property type="entry name" value="TEKTIN"/>
    <property type="match status" value="1"/>
</dbReference>
<evidence type="ECO:0000256" key="3">
    <source>
        <dbReference type="ARBA" id="ARBA00022490"/>
    </source>
</evidence>
<comment type="subcellular location">
    <subcellularLocation>
        <location evidence="11">Cytoplasm</location>
        <location evidence="11">Cytoskeleton</location>
        <location evidence="11">Cilium axoneme</location>
    </subcellularLocation>
    <subcellularLocation>
        <location evidence="1">Cytoplasm</location>
        <location evidence="1">Cytoskeleton</location>
        <location evidence="1">Flagellum axoneme</location>
    </subcellularLocation>
</comment>
<dbReference type="GO" id="GO:0015630">
    <property type="term" value="C:microtubule cytoskeleton"/>
    <property type="evidence" value="ECO:0007669"/>
    <property type="project" value="UniProtKB-UniRule"/>
</dbReference>
<dbReference type="Ensembl" id="ENSPKIT00000029255.1">
    <property type="protein sequence ID" value="ENSPKIP00000005261.1"/>
    <property type="gene ID" value="ENSPKIG00000021946.1"/>
</dbReference>
<dbReference type="AlphaFoldDB" id="A0A3B3QIL8"/>
<reference evidence="13" key="2">
    <citation type="submission" date="2025-09" db="UniProtKB">
        <authorList>
            <consortium name="Ensembl"/>
        </authorList>
    </citation>
    <scope>IDENTIFICATION</scope>
</reference>
<name>A0A3B3QIL8_9TELE</name>
<dbReference type="InterPro" id="IPR048256">
    <property type="entry name" value="Tektin-like"/>
</dbReference>
<reference evidence="13" key="1">
    <citation type="submission" date="2025-08" db="UniProtKB">
        <authorList>
            <consortium name="Ensembl"/>
        </authorList>
    </citation>
    <scope>IDENTIFICATION</scope>
</reference>
<keyword evidence="5 12" id="KW-0175">Coiled coil</keyword>
<proteinExistence type="inferred from homology"/>
<evidence type="ECO:0000256" key="1">
    <source>
        <dbReference type="ARBA" id="ARBA00004611"/>
    </source>
</evidence>
<evidence type="ECO:0000256" key="11">
    <source>
        <dbReference type="RuleBase" id="RU367040"/>
    </source>
</evidence>
<keyword evidence="4 11" id="KW-0282">Flagellum</keyword>
<dbReference type="Pfam" id="PF03148">
    <property type="entry name" value="Tektin"/>
    <property type="match status" value="1"/>
</dbReference>
<feature type="coiled-coil region" evidence="12">
    <location>
        <begin position="213"/>
        <end position="266"/>
    </location>
</feature>
<evidence type="ECO:0000256" key="6">
    <source>
        <dbReference type="ARBA" id="ARBA00023069"/>
    </source>
</evidence>
<evidence type="ECO:0000256" key="5">
    <source>
        <dbReference type="ARBA" id="ARBA00023054"/>
    </source>
</evidence>
<dbReference type="GO" id="GO:0005930">
    <property type="term" value="C:axoneme"/>
    <property type="evidence" value="ECO:0007669"/>
    <property type="project" value="UniProtKB-SubCell"/>
</dbReference>
<dbReference type="GeneTree" id="ENSGT00950000182894"/>
<sequence length="400" mass="45991">MSHLTKAASKFLPSEWRQANQEHYGNANAELSRSERLIAASKRLVEESDKAVQRMQQDVNKRLEQRIQDIRFWRQELNLSLENMVLEVEALLTLRTRLERALAGCSEPLDVTLQCLAERENRVGIDLVHDEVEKELKKQKEVIESVSALLQRTLEQTTEQIRLNRSMKYWLEKDLRDKFQAEQIDDHCCILSRSSAEAPPEWEFFSEQNVRKAEREKNNSASLRALAESLLEQTGSDLRHMQLAVEAALERRVQETKAAKQLLEDRLYKVLEEIGSLEMSMATLRAAIADKRAPLSVAQARLEVRGRRPHVELCQDDAQVQLRTEVRELTVSVPRMSETLSLSEAELQALTRRQLDLEEEIQVKAHSLYVDEVVCTRLWQSVVIHLRGVGQSRGGVQPDT</sequence>
<evidence type="ECO:0000256" key="4">
    <source>
        <dbReference type="ARBA" id="ARBA00022846"/>
    </source>
</evidence>
<evidence type="ECO:0000313" key="13">
    <source>
        <dbReference type="Ensembl" id="ENSPKIP00000005261.1"/>
    </source>
</evidence>
<comment type="function">
    <text evidence="9">Microtubule inner protein (MIP) part of the dynein-decorated doublet microtubules (DMTs) in cilia and flagellar axoneme. Forms filamentous polymers in the walls of ciliary and flagellar microtubules.</text>
</comment>
<dbReference type="GO" id="GO:0060294">
    <property type="term" value="P:cilium movement involved in cell motility"/>
    <property type="evidence" value="ECO:0007669"/>
    <property type="project" value="UniProtKB-UniRule"/>
</dbReference>
<dbReference type="PANTHER" id="PTHR19960:SF25">
    <property type="entry name" value="TEKTIN-1"/>
    <property type="match status" value="1"/>
</dbReference>
<protein>
    <recommendedName>
        <fullName evidence="11">Tektin</fullName>
    </recommendedName>
</protein>
<evidence type="ECO:0000256" key="12">
    <source>
        <dbReference type="SAM" id="Coils"/>
    </source>
</evidence>
<keyword evidence="6 11" id="KW-0969">Cilium</keyword>
<comment type="similarity">
    <text evidence="2 11">Belongs to the tektin family.</text>
</comment>
<dbReference type="PRINTS" id="PR00511">
    <property type="entry name" value="TEKTIN"/>
</dbReference>
<evidence type="ECO:0000256" key="2">
    <source>
        <dbReference type="ARBA" id="ARBA00007209"/>
    </source>
</evidence>
<evidence type="ECO:0000256" key="10">
    <source>
        <dbReference type="ARBA" id="ARBA00046435"/>
    </source>
</evidence>
<evidence type="ECO:0000256" key="8">
    <source>
        <dbReference type="ARBA" id="ARBA00023273"/>
    </source>
</evidence>
<dbReference type="Proteomes" id="UP000261540">
    <property type="component" value="Unplaced"/>
</dbReference>
<comment type="subunit">
    <text evidence="10">Microtubule inner protein component of sperm flagellar doublet microtubules.</text>
</comment>
<evidence type="ECO:0000256" key="7">
    <source>
        <dbReference type="ARBA" id="ARBA00023212"/>
    </source>
</evidence>
<keyword evidence="3" id="KW-0963">Cytoplasm</keyword>
<dbReference type="GO" id="GO:0060271">
    <property type="term" value="P:cilium assembly"/>
    <property type="evidence" value="ECO:0007669"/>
    <property type="project" value="UniProtKB-UniRule"/>
</dbReference>
<dbReference type="InterPro" id="IPR000435">
    <property type="entry name" value="Tektins"/>
</dbReference>
<evidence type="ECO:0000313" key="14">
    <source>
        <dbReference type="Proteomes" id="UP000261540"/>
    </source>
</evidence>